<dbReference type="Proteomes" id="UP000054560">
    <property type="component" value="Unassembled WGS sequence"/>
</dbReference>
<gene>
    <name evidence="2" type="ORF">SARC_01601</name>
</gene>
<evidence type="ECO:0000256" key="1">
    <source>
        <dbReference type="SAM" id="MobiDB-lite"/>
    </source>
</evidence>
<dbReference type="GeneID" id="25902105"/>
<feature type="compositionally biased region" description="Polar residues" evidence="1">
    <location>
        <begin position="17"/>
        <end position="28"/>
    </location>
</feature>
<dbReference type="RefSeq" id="XP_014160181.1">
    <property type="nucleotide sequence ID" value="XM_014304706.1"/>
</dbReference>
<keyword evidence="3" id="KW-1185">Reference proteome</keyword>
<name>A0A0L0GBJ2_9EUKA</name>
<feature type="region of interest" description="Disordered" evidence="1">
    <location>
        <begin position="1"/>
        <end position="68"/>
    </location>
</feature>
<dbReference type="InterPro" id="IPR046341">
    <property type="entry name" value="SET_dom_sf"/>
</dbReference>
<accession>A0A0L0GBJ2</accession>
<feature type="compositionally biased region" description="Basic and acidic residues" evidence="1">
    <location>
        <begin position="51"/>
        <end position="64"/>
    </location>
</feature>
<dbReference type="AlphaFoldDB" id="A0A0L0GBJ2"/>
<dbReference type="EMBL" id="KQ241660">
    <property type="protein sequence ID" value="KNC86279.1"/>
    <property type="molecule type" value="Genomic_DNA"/>
</dbReference>
<evidence type="ECO:0008006" key="4">
    <source>
        <dbReference type="Google" id="ProtNLM"/>
    </source>
</evidence>
<dbReference type="SUPFAM" id="SSF82199">
    <property type="entry name" value="SET domain"/>
    <property type="match status" value="1"/>
</dbReference>
<proteinExistence type="predicted"/>
<evidence type="ECO:0000313" key="3">
    <source>
        <dbReference type="Proteomes" id="UP000054560"/>
    </source>
</evidence>
<sequence>MSTATTLHTTGPPWRSHCNTESPSTEPQTEGVANGHSLPPTYSDAPQTWVDRTEDRAQESDTHAPDSGYYVIPNVLAHSSLWYVNELTGEVVHHPPPSHSQAQAVRSGVCWAVFISTQDIKAGDELFIDYQLAGPPYPEWARDWYS</sequence>
<evidence type="ECO:0000313" key="2">
    <source>
        <dbReference type="EMBL" id="KNC86279.1"/>
    </source>
</evidence>
<organism evidence="2 3">
    <name type="scientific">Sphaeroforma arctica JP610</name>
    <dbReference type="NCBI Taxonomy" id="667725"/>
    <lineage>
        <taxon>Eukaryota</taxon>
        <taxon>Ichthyosporea</taxon>
        <taxon>Ichthyophonida</taxon>
        <taxon>Sphaeroforma</taxon>
    </lineage>
</organism>
<dbReference type="OrthoDB" id="10639719at2759"/>
<protein>
    <recommendedName>
        <fullName evidence="4">SET domain-containing protein</fullName>
    </recommendedName>
</protein>
<reference evidence="2 3" key="1">
    <citation type="submission" date="2011-02" db="EMBL/GenBank/DDBJ databases">
        <title>The Genome Sequence of Sphaeroforma arctica JP610.</title>
        <authorList>
            <consortium name="The Broad Institute Genome Sequencing Platform"/>
            <person name="Russ C."/>
            <person name="Cuomo C."/>
            <person name="Young S.K."/>
            <person name="Zeng Q."/>
            <person name="Gargeya S."/>
            <person name="Alvarado L."/>
            <person name="Berlin A."/>
            <person name="Chapman S.B."/>
            <person name="Chen Z."/>
            <person name="Freedman E."/>
            <person name="Gellesch M."/>
            <person name="Goldberg J."/>
            <person name="Griggs A."/>
            <person name="Gujja S."/>
            <person name="Heilman E."/>
            <person name="Heiman D."/>
            <person name="Howarth C."/>
            <person name="Mehta T."/>
            <person name="Neiman D."/>
            <person name="Pearson M."/>
            <person name="Roberts A."/>
            <person name="Saif S."/>
            <person name="Shea T."/>
            <person name="Shenoy N."/>
            <person name="Sisk P."/>
            <person name="Stolte C."/>
            <person name="Sykes S."/>
            <person name="White J."/>
            <person name="Yandava C."/>
            <person name="Burger G."/>
            <person name="Gray M.W."/>
            <person name="Holland P.W.H."/>
            <person name="King N."/>
            <person name="Lang F.B.F."/>
            <person name="Roger A.J."/>
            <person name="Ruiz-Trillo I."/>
            <person name="Haas B."/>
            <person name="Nusbaum C."/>
            <person name="Birren B."/>
        </authorList>
    </citation>
    <scope>NUCLEOTIDE SEQUENCE [LARGE SCALE GENOMIC DNA]</scope>
    <source>
        <strain evidence="2 3">JP610</strain>
    </source>
</reference>